<reference evidence="2 3" key="1">
    <citation type="submission" date="2013-09" db="EMBL/GenBank/DDBJ databases">
        <title>Corchorus capsularis genome sequencing.</title>
        <authorList>
            <person name="Alam M."/>
            <person name="Haque M.S."/>
            <person name="Islam M.S."/>
            <person name="Emdad E.M."/>
            <person name="Islam M.M."/>
            <person name="Ahmed B."/>
            <person name="Halim A."/>
            <person name="Hossen Q.M.M."/>
            <person name="Hossain M.Z."/>
            <person name="Ahmed R."/>
            <person name="Khan M.M."/>
            <person name="Islam R."/>
            <person name="Rashid M.M."/>
            <person name="Khan S.A."/>
            <person name="Rahman M.S."/>
            <person name="Alam M."/>
        </authorList>
    </citation>
    <scope>NUCLEOTIDE SEQUENCE [LARGE SCALE GENOMIC DNA]</scope>
    <source>
        <strain evidence="3">cv. CVL-1</strain>
        <tissue evidence="2">Whole seedling</tissue>
    </source>
</reference>
<feature type="transmembrane region" description="Helical" evidence="1">
    <location>
        <begin position="14"/>
        <end position="32"/>
    </location>
</feature>
<proteinExistence type="predicted"/>
<evidence type="ECO:0000313" key="2">
    <source>
        <dbReference type="EMBL" id="OMO74563.1"/>
    </source>
</evidence>
<keyword evidence="1" id="KW-1133">Transmembrane helix</keyword>
<dbReference type="Proteomes" id="UP000188268">
    <property type="component" value="Unassembled WGS sequence"/>
</dbReference>
<name>A0A1R3HW29_COCAP</name>
<evidence type="ECO:0000256" key="1">
    <source>
        <dbReference type="SAM" id="Phobius"/>
    </source>
</evidence>
<keyword evidence="1" id="KW-0812">Transmembrane</keyword>
<accession>A0A1R3HW29</accession>
<evidence type="ECO:0000313" key="3">
    <source>
        <dbReference type="Proteomes" id="UP000188268"/>
    </source>
</evidence>
<keyword evidence="3" id="KW-1185">Reference proteome</keyword>
<dbReference type="EMBL" id="AWWV01011091">
    <property type="protein sequence ID" value="OMO74563.1"/>
    <property type="molecule type" value="Genomic_DNA"/>
</dbReference>
<sequence length="33" mass="3750">MADPVKKKVLKEEIFTYAYLILYIALSSVGFVV</sequence>
<dbReference type="AlphaFoldDB" id="A0A1R3HW29"/>
<protein>
    <submittedName>
        <fullName evidence="2">Uncharacterized protein</fullName>
    </submittedName>
</protein>
<comment type="caution">
    <text evidence="2">The sequence shown here is derived from an EMBL/GenBank/DDBJ whole genome shotgun (WGS) entry which is preliminary data.</text>
</comment>
<gene>
    <name evidence="2" type="ORF">CCACVL1_16596</name>
</gene>
<keyword evidence="1" id="KW-0472">Membrane</keyword>
<organism evidence="2 3">
    <name type="scientific">Corchorus capsularis</name>
    <name type="common">Jute</name>
    <dbReference type="NCBI Taxonomy" id="210143"/>
    <lineage>
        <taxon>Eukaryota</taxon>
        <taxon>Viridiplantae</taxon>
        <taxon>Streptophyta</taxon>
        <taxon>Embryophyta</taxon>
        <taxon>Tracheophyta</taxon>
        <taxon>Spermatophyta</taxon>
        <taxon>Magnoliopsida</taxon>
        <taxon>eudicotyledons</taxon>
        <taxon>Gunneridae</taxon>
        <taxon>Pentapetalae</taxon>
        <taxon>rosids</taxon>
        <taxon>malvids</taxon>
        <taxon>Malvales</taxon>
        <taxon>Malvaceae</taxon>
        <taxon>Grewioideae</taxon>
        <taxon>Apeibeae</taxon>
        <taxon>Corchorus</taxon>
    </lineage>
</organism>
<dbReference type="Gramene" id="OMO74563">
    <property type="protein sequence ID" value="OMO74563"/>
    <property type="gene ID" value="CCACVL1_16596"/>
</dbReference>